<accession>A0ABX1BY74</accession>
<organism evidence="1 2">
    <name type="scientific">Streptomyces zingiberis</name>
    <dbReference type="NCBI Taxonomy" id="2053010"/>
    <lineage>
        <taxon>Bacteria</taxon>
        <taxon>Bacillati</taxon>
        <taxon>Actinomycetota</taxon>
        <taxon>Actinomycetes</taxon>
        <taxon>Kitasatosporales</taxon>
        <taxon>Streptomycetaceae</taxon>
        <taxon>Streptomyces</taxon>
    </lineage>
</organism>
<reference evidence="1 2" key="1">
    <citation type="submission" date="2020-03" db="EMBL/GenBank/DDBJ databases">
        <title>WGS of actinomycetes isolated from Thailand.</title>
        <authorList>
            <person name="Thawai C."/>
        </authorList>
    </citation>
    <scope>NUCLEOTIDE SEQUENCE [LARGE SCALE GENOMIC DNA]</scope>
    <source>
        <strain evidence="1 2">PLAI 1-29</strain>
    </source>
</reference>
<dbReference type="Proteomes" id="UP000695264">
    <property type="component" value="Unassembled WGS sequence"/>
</dbReference>
<dbReference type="Pfam" id="PF15594">
    <property type="entry name" value="Imm50"/>
    <property type="match status" value="1"/>
</dbReference>
<sequence length="112" mass="12263">MPPLQGVKLFEVSVNREGPSMRLRLDLAAYPENPPKKWSAQGFNVVHVELYFGGVDSVRMAGISVNPVVDISLRRGEKISLEVRSPEVNVSATADSVHILRMQAHADEEPAG</sequence>
<name>A0ABX1BY74_9ACTN</name>
<proteinExistence type="predicted"/>
<dbReference type="InterPro" id="IPR028957">
    <property type="entry name" value="Imm50"/>
</dbReference>
<protein>
    <submittedName>
        <fullName evidence="1">Uncharacterized protein</fullName>
    </submittedName>
</protein>
<dbReference type="EMBL" id="JAATEN010000011">
    <property type="protein sequence ID" value="NJQ02063.1"/>
    <property type="molecule type" value="Genomic_DNA"/>
</dbReference>
<evidence type="ECO:0000313" key="1">
    <source>
        <dbReference type="EMBL" id="NJQ02063.1"/>
    </source>
</evidence>
<keyword evidence="2" id="KW-1185">Reference proteome</keyword>
<gene>
    <name evidence="1" type="ORF">HCK00_16350</name>
</gene>
<comment type="caution">
    <text evidence="1">The sequence shown here is derived from an EMBL/GenBank/DDBJ whole genome shotgun (WGS) entry which is preliminary data.</text>
</comment>
<evidence type="ECO:0000313" key="2">
    <source>
        <dbReference type="Proteomes" id="UP000695264"/>
    </source>
</evidence>